<dbReference type="eggNOG" id="COG0297">
    <property type="taxonomic scope" value="Bacteria"/>
</dbReference>
<name>F2LUP8_HIPMA</name>
<dbReference type="EMBL" id="CP002606">
    <property type="protein sequence ID" value="AEA34638.1"/>
    <property type="molecule type" value="Genomic_DNA"/>
</dbReference>
<sequence length="390" mass="45339">MKIALFNTLYTPYIMGGAEKSTQLLAEQLVKKGFDVVVVSTGKKDEENIINGVKVYYVHIPNIFWRYDANSQNSLKRSIWRAIDYYNVFTFNKIEKILQKEKPDICHTNNIGGFSVSLWSIIKKLNFPLVHTIRDYYSICATSKMLKNGQSCEKQCLECKIYTYNKKVVSQKVDAVTGVSKFILDKHLEHGYFKNAKIKTYIYNPILKIDLEFEKQNNKNVIFGYFGLISSIKGVELLLENFQKIDNPNIRLILAGKEHYNGYIEKLKQKYNDERVEFIGFVKPEDFFKKIDVLIHPTLWFEPFARSIIEAFSYKVPVIASYKGGNIEAIDENKTGFLFKNQDELIDKMNFFIDNPSEIVKMQDECIKKAKSLLVENIVEEYIGVYKELL</sequence>
<proteinExistence type="predicted"/>
<organism evidence="3 4">
    <name type="scientific">Hippea maritima (strain ATCC 700847 / DSM 10411 / MH2)</name>
    <dbReference type="NCBI Taxonomy" id="760142"/>
    <lineage>
        <taxon>Bacteria</taxon>
        <taxon>Pseudomonadati</taxon>
        <taxon>Campylobacterota</taxon>
        <taxon>Desulfurellia</taxon>
        <taxon>Desulfurellales</taxon>
        <taxon>Hippeaceae</taxon>
        <taxon>Hippea</taxon>
    </lineage>
</organism>
<dbReference type="HOGENOM" id="CLU_009583_35_2_7"/>
<dbReference type="PANTHER" id="PTHR45947:SF3">
    <property type="entry name" value="SULFOQUINOVOSYL TRANSFERASE SQD2"/>
    <property type="match status" value="1"/>
</dbReference>
<accession>F2LUP8</accession>
<dbReference type="Pfam" id="PF00534">
    <property type="entry name" value="Glycos_transf_1"/>
    <property type="match status" value="1"/>
</dbReference>
<protein>
    <submittedName>
        <fullName evidence="3">Glycosyl transferase group 1</fullName>
    </submittedName>
</protein>
<dbReference type="InterPro" id="IPR001296">
    <property type="entry name" value="Glyco_trans_1"/>
</dbReference>
<dbReference type="OrthoDB" id="267270at2"/>
<feature type="domain" description="Glycosyltransferase subfamily 4-like N-terminal" evidence="2">
    <location>
        <begin position="15"/>
        <end position="204"/>
    </location>
</feature>
<dbReference type="RefSeq" id="WP_013682661.1">
    <property type="nucleotide sequence ID" value="NC_015318.1"/>
</dbReference>
<dbReference type="KEGG" id="hmr:Hipma_1696"/>
<dbReference type="InterPro" id="IPR050194">
    <property type="entry name" value="Glycosyltransferase_grp1"/>
</dbReference>
<evidence type="ECO:0000259" key="2">
    <source>
        <dbReference type="Pfam" id="PF13439"/>
    </source>
</evidence>
<reference evidence="4" key="2">
    <citation type="submission" date="2011-03" db="EMBL/GenBank/DDBJ databases">
        <title>The complete genome of Hippea maritima DSM 10411.</title>
        <authorList>
            <consortium name="US DOE Joint Genome Institute (JGI-PGF)"/>
            <person name="Lucas S."/>
            <person name="Copeland A."/>
            <person name="Lapidus A."/>
            <person name="Bruce D."/>
            <person name="Goodwin L."/>
            <person name="Pitluck S."/>
            <person name="Peters L."/>
            <person name="Kyrpides N."/>
            <person name="Mavromatis K."/>
            <person name="Pagani I."/>
            <person name="Ivanova N."/>
            <person name="Mikhailova N."/>
            <person name="Lu M."/>
            <person name="Detter J.C."/>
            <person name="Tapia R."/>
            <person name="Han C."/>
            <person name="Land M."/>
            <person name="Hauser L."/>
            <person name="Markowitz V."/>
            <person name="Cheng J.-F."/>
            <person name="Hugenholtz P."/>
            <person name="Woyke T."/>
            <person name="Wu D."/>
            <person name="Spring S."/>
            <person name="Schroeder M."/>
            <person name="Brambilla E."/>
            <person name="Klenk H.-P."/>
            <person name="Eisen J.A."/>
        </authorList>
    </citation>
    <scope>NUCLEOTIDE SEQUENCE [LARGE SCALE GENOMIC DNA]</scope>
    <source>
        <strain evidence="4">ATCC 700847 / DSM 10411 / MH2</strain>
    </source>
</reference>
<dbReference type="PANTHER" id="PTHR45947">
    <property type="entry name" value="SULFOQUINOVOSYL TRANSFERASE SQD2"/>
    <property type="match status" value="1"/>
</dbReference>
<dbReference type="Gene3D" id="3.40.50.2000">
    <property type="entry name" value="Glycogen Phosphorylase B"/>
    <property type="match status" value="2"/>
</dbReference>
<evidence type="ECO:0000259" key="1">
    <source>
        <dbReference type="Pfam" id="PF00534"/>
    </source>
</evidence>
<keyword evidence="3" id="KW-0808">Transferase</keyword>
<dbReference type="SUPFAM" id="SSF53756">
    <property type="entry name" value="UDP-Glycosyltransferase/glycogen phosphorylase"/>
    <property type="match status" value="1"/>
</dbReference>
<evidence type="ECO:0000313" key="3">
    <source>
        <dbReference type="EMBL" id="AEA34638.1"/>
    </source>
</evidence>
<dbReference type="Pfam" id="PF13439">
    <property type="entry name" value="Glyco_transf_4"/>
    <property type="match status" value="1"/>
</dbReference>
<dbReference type="CDD" id="cd03823">
    <property type="entry name" value="GT4_ExpE7-like"/>
    <property type="match status" value="1"/>
</dbReference>
<feature type="domain" description="Glycosyl transferase family 1" evidence="1">
    <location>
        <begin position="215"/>
        <end position="371"/>
    </location>
</feature>
<dbReference type="AlphaFoldDB" id="F2LUP8"/>
<dbReference type="STRING" id="760142.Hipma_1696"/>
<reference evidence="3 4" key="1">
    <citation type="journal article" date="2011" name="Stand. Genomic Sci.">
        <title>Complete genome sequence of the thermophilic sulfur-reducer Hippea maritima type strain (MH(2)).</title>
        <authorList>
            <person name="Huntemann M."/>
            <person name="Lu M."/>
            <person name="Nolan M."/>
            <person name="Lapidus A."/>
            <person name="Lucas S."/>
            <person name="Hammon N."/>
            <person name="Deshpande S."/>
            <person name="Cheng J.F."/>
            <person name="Tapia R."/>
            <person name="Han C."/>
            <person name="Goodwin L."/>
            <person name="Pitluck S."/>
            <person name="Liolios K."/>
            <person name="Pagani I."/>
            <person name="Ivanova N."/>
            <person name="Ovchinikova G."/>
            <person name="Pati A."/>
            <person name="Chen A."/>
            <person name="Palaniappan K."/>
            <person name="Land M."/>
            <person name="Hauser L."/>
            <person name="Jeffries C.D."/>
            <person name="Detter J.C."/>
            <person name="Brambilla E.M."/>
            <person name="Rohde M."/>
            <person name="Spring S."/>
            <person name="Goker M."/>
            <person name="Woyke T."/>
            <person name="Bristow J."/>
            <person name="Eisen J.A."/>
            <person name="Markowitz V."/>
            <person name="Hugenholtz P."/>
            <person name="Kyrpides N.C."/>
            <person name="Klenk H.P."/>
            <person name="Mavromatis K."/>
        </authorList>
    </citation>
    <scope>NUCLEOTIDE SEQUENCE [LARGE SCALE GENOMIC DNA]</scope>
    <source>
        <strain evidence="4">ATCC 700847 / DSM 10411 / MH2</strain>
    </source>
</reference>
<gene>
    <name evidence="3" type="ordered locus">Hipma_1696</name>
</gene>
<dbReference type="GO" id="GO:0016757">
    <property type="term" value="F:glycosyltransferase activity"/>
    <property type="evidence" value="ECO:0007669"/>
    <property type="project" value="InterPro"/>
</dbReference>
<keyword evidence="4" id="KW-1185">Reference proteome</keyword>
<dbReference type="InterPro" id="IPR028098">
    <property type="entry name" value="Glyco_trans_4-like_N"/>
</dbReference>
<evidence type="ECO:0000313" key="4">
    <source>
        <dbReference type="Proteomes" id="UP000008139"/>
    </source>
</evidence>
<dbReference type="InParanoid" id="F2LUP8"/>
<dbReference type="Proteomes" id="UP000008139">
    <property type="component" value="Chromosome"/>
</dbReference>